<evidence type="ECO:0008006" key="3">
    <source>
        <dbReference type="Google" id="ProtNLM"/>
    </source>
</evidence>
<dbReference type="HOGENOM" id="CLU_149784_0_0_10"/>
<dbReference type="eggNOG" id="ENOG5031T60">
    <property type="taxonomic scope" value="Bacteria"/>
</dbReference>
<keyword evidence="2" id="KW-1185">Reference proteome</keyword>
<dbReference type="Proteomes" id="UP000006049">
    <property type="component" value="Chromosome"/>
</dbReference>
<sequence>MQDNSYIHIYMEEKSIHKFSADFKLDTILETDIGNLYFYGNIVIFEGNEGIVLSYKSGFSILLKGLKILKSNPWILIPNRLNSYSIEPVDFKYLNNIPTLKAVAVVNYSKLAEMNSELESKFCKKPFKTFQNVPDAINWSKTYL</sequence>
<reference evidence="1 2" key="1">
    <citation type="submission" date="2012-06" db="EMBL/GenBank/DDBJ databases">
        <title>The complete genome of Aequorivita sublithincola DSM 14238.</title>
        <authorList>
            <consortium name="US DOE Joint Genome Institute (JGI-PGF)"/>
            <person name="Lucas S."/>
            <person name="Copeland A."/>
            <person name="Lapidus A."/>
            <person name="Goodwin L."/>
            <person name="Pitluck S."/>
            <person name="Peters L."/>
            <person name="Munk A.C.C."/>
            <person name="Kyrpides N."/>
            <person name="Mavromatis K."/>
            <person name="Pagani I."/>
            <person name="Ivanova N."/>
            <person name="Ovchinnikova G."/>
            <person name="Zeytun A."/>
            <person name="Detter J.C."/>
            <person name="Han C."/>
            <person name="Land M."/>
            <person name="Hauser L."/>
            <person name="Markowitz V."/>
            <person name="Cheng J.-F."/>
            <person name="Hugenholtz P."/>
            <person name="Woyke T."/>
            <person name="Wu D."/>
            <person name="Tindall B."/>
            <person name="Faehnrich R."/>
            <person name="Brambilla E."/>
            <person name="Klenk H.-P."/>
            <person name="Eisen J.A."/>
        </authorList>
    </citation>
    <scope>NUCLEOTIDE SEQUENCE [LARGE SCALE GENOMIC DNA]</scope>
    <source>
        <strain evidence="2">DSM 14238 / LMG 21431 / ACAM 643 / 9-3</strain>
    </source>
</reference>
<dbReference type="AlphaFoldDB" id="I3YYH2"/>
<protein>
    <recommendedName>
        <fullName evidence="3">STAS/SEC14 domain-containing protein</fullName>
    </recommendedName>
</protein>
<dbReference type="STRING" id="746697.Aeqsu_2585"/>
<dbReference type="EMBL" id="CP003280">
    <property type="protein sequence ID" value="AFL82040.1"/>
    <property type="molecule type" value="Genomic_DNA"/>
</dbReference>
<dbReference type="KEGG" id="asl:Aeqsu_2585"/>
<organism evidence="1 2">
    <name type="scientific">Aequorivita sublithincola (strain DSM 14238 / LMG 21431 / ACAM 643 / 9-3)</name>
    <dbReference type="NCBI Taxonomy" id="746697"/>
    <lineage>
        <taxon>Bacteria</taxon>
        <taxon>Pseudomonadati</taxon>
        <taxon>Bacteroidota</taxon>
        <taxon>Flavobacteriia</taxon>
        <taxon>Flavobacteriales</taxon>
        <taxon>Flavobacteriaceae</taxon>
        <taxon>Aequorivita</taxon>
    </lineage>
</organism>
<evidence type="ECO:0000313" key="2">
    <source>
        <dbReference type="Proteomes" id="UP000006049"/>
    </source>
</evidence>
<name>I3YYH2_AEQSU</name>
<gene>
    <name evidence="1" type="ordered locus">Aeqsu_2585</name>
</gene>
<accession>I3YYH2</accession>
<proteinExistence type="predicted"/>
<evidence type="ECO:0000313" key="1">
    <source>
        <dbReference type="EMBL" id="AFL82040.1"/>
    </source>
</evidence>